<keyword evidence="3" id="KW-0805">Transcription regulation</keyword>
<keyword evidence="4" id="KW-0238">DNA-binding</keyword>
<dbReference type="OrthoDB" id="9802328at2"/>
<dbReference type="InterPro" id="IPR015421">
    <property type="entry name" value="PyrdxlP-dep_Trfase_major"/>
</dbReference>
<evidence type="ECO:0000313" key="8">
    <source>
        <dbReference type="Proteomes" id="UP000306985"/>
    </source>
</evidence>
<dbReference type="PANTHER" id="PTHR46577">
    <property type="entry name" value="HTH-TYPE TRANSCRIPTIONAL REGULATORY PROTEIN GABR"/>
    <property type="match status" value="1"/>
</dbReference>
<dbReference type="CDD" id="cd07377">
    <property type="entry name" value="WHTH_GntR"/>
    <property type="match status" value="1"/>
</dbReference>
<comment type="caution">
    <text evidence="7">The sequence shown here is derived from an EMBL/GenBank/DDBJ whole genome shotgun (WGS) entry which is preliminary data.</text>
</comment>
<dbReference type="PANTHER" id="PTHR46577:SF1">
    <property type="entry name" value="HTH-TYPE TRANSCRIPTIONAL REGULATORY PROTEIN GABR"/>
    <property type="match status" value="1"/>
</dbReference>
<comment type="similarity">
    <text evidence="1">In the C-terminal section; belongs to the class-I pyridoxal-phosphate-dependent aminotransferase family.</text>
</comment>
<name>A0A4U6QAY3_9ACTN</name>
<feature type="domain" description="HTH gntR-type" evidence="6">
    <location>
        <begin position="3"/>
        <end position="69"/>
    </location>
</feature>
<dbReference type="InterPro" id="IPR036388">
    <property type="entry name" value="WH-like_DNA-bd_sf"/>
</dbReference>
<dbReference type="InterPro" id="IPR000524">
    <property type="entry name" value="Tscrpt_reg_HTH_GntR"/>
</dbReference>
<dbReference type="PROSITE" id="PS50949">
    <property type="entry name" value="HTH_GNTR"/>
    <property type="match status" value="1"/>
</dbReference>
<evidence type="ECO:0000259" key="6">
    <source>
        <dbReference type="PROSITE" id="PS50949"/>
    </source>
</evidence>
<gene>
    <name evidence="7" type="ORF">FDO65_19755</name>
</gene>
<organism evidence="7 8">
    <name type="scientific">Nakamurella flava</name>
    <dbReference type="NCBI Taxonomy" id="2576308"/>
    <lineage>
        <taxon>Bacteria</taxon>
        <taxon>Bacillati</taxon>
        <taxon>Actinomycetota</taxon>
        <taxon>Actinomycetes</taxon>
        <taxon>Nakamurellales</taxon>
        <taxon>Nakamurellaceae</taxon>
        <taxon>Nakamurella</taxon>
    </lineage>
</organism>
<dbReference type="SMART" id="SM00345">
    <property type="entry name" value="HTH_GNTR"/>
    <property type="match status" value="1"/>
</dbReference>
<keyword evidence="7" id="KW-0032">Aminotransferase</keyword>
<evidence type="ECO:0000256" key="1">
    <source>
        <dbReference type="ARBA" id="ARBA00005384"/>
    </source>
</evidence>
<accession>A0A4U6QAY3</accession>
<dbReference type="InterPro" id="IPR015424">
    <property type="entry name" value="PyrdxlP-dep_Trfase"/>
</dbReference>
<sequence>MNDDSTGRLVRWLREWVAAVPPGTRLPSSRSLAAEHGVGPVTVQRATRALVDAGLVETRSGVGAFVRQRGTARPPDLEWQTGALGPRPPGPVALPAPLRPTATDVLALHSGYPTADLLPERLVHAALSRAARSASATRVADSAGLPELRAWFAGELAGGTPAGIAPPAARQVLVTPGSQSGLSGVFRALVGPGRPLLVESPTYWGALTAAVHVGVHVVPVPSGPDGPDPDAVDRAFAETGARAFYAQPSFANPTGTRWSAETGDAVLDVVRRRSGFLIEDDWAHDFGIDADPRPLAAQDDAGHVVYLRSLTKSVSPAIRVGAVIARGPAFERLLADHAAEAMYVSAVLQTAALDVVRQPAWTTHRRNLRRTLRDRRDLLLHSLSRHTPAALVDRTPVGGLHLWIRVPDGVAVDRLVRDCAADGVQIAAGDEWFPAEPTGSYVRASFAGPDPDRFDDAARVLQGAVDRQA</sequence>
<dbReference type="InterPro" id="IPR051446">
    <property type="entry name" value="HTH_trans_reg/aminotransferase"/>
</dbReference>
<dbReference type="Gene3D" id="3.40.640.10">
    <property type="entry name" value="Type I PLP-dependent aspartate aminotransferase-like (Major domain)"/>
    <property type="match status" value="1"/>
</dbReference>
<dbReference type="AlphaFoldDB" id="A0A4U6QAY3"/>
<dbReference type="Pfam" id="PF00392">
    <property type="entry name" value="GntR"/>
    <property type="match status" value="1"/>
</dbReference>
<dbReference type="CDD" id="cd00609">
    <property type="entry name" value="AAT_like"/>
    <property type="match status" value="1"/>
</dbReference>
<dbReference type="GO" id="GO:0003700">
    <property type="term" value="F:DNA-binding transcription factor activity"/>
    <property type="evidence" value="ECO:0007669"/>
    <property type="project" value="InterPro"/>
</dbReference>
<dbReference type="RefSeq" id="WP_137451435.1">
    <property type="nucleotide sequence ID" value="NZ_SZZH01000006.1"/>
</dbReference>
<evidence type="ECO:0000256" key="4">
    <source>
        <dbReference type="ARBA" id="ARBA00023125"/>
    </source>
</evidence>
<evidence type="ECO:0000256" key="3">
    <source>
        <dbReference type="ARBA" id="ARBA00023015"/>
    </source>
</evidence>
<dbReference type="GO" id="GO:0003677">
    <property type="term" value="F:DNA binding"/>
    <property type="evidence" value="ECO:0007669"/>
    <property type="project" value="UniProtKB-KW"/>
</dbReference>
<dbReference type="Gene3D" id="3.90.1150.10">
    <property type="entry name" value="Aspartate Aminotransferase, domain 1"/>
    <property type="match status" value="1"/>
</dbReference>
<keyword evidence="2" id="KW-0663">Pyridoxal phosphate</keyword>
<dbReference type="GO" id="GO:0008483">
    <property type="term" value="F:transaminase activity"/>
    <property type="evidence" value="ECO:0007669"/>
    <property type="project" value="UniProtKB-KW"/>
</dbReference>
<protein>
    <submittedName>
        <fullName evidence="7">PLP-dependent aminotransferase family protein</fullName>
    </submittedName>
</protein>
<dbReference type="EMBL" id="SZZH01000006">
    <property type="protein sequence ID" value="TKV57049.1"/>
    <property type="molecule type" value="Genomic_DNA"/>
</dbReference>
<dbReference type="InterPro" id="IPR036390">
    <property type="entry name" value="WH_DNA-bd_sf"/>
</dbReference>
<dbReference type="Proteomes" id="UP000306985">
    <property type="component" value="Unassembled WGS sequence"/>
</dbReference>
<dbReference type="InterPro" id="IPR015422">
    <property type="entry name" value="PyrdxlP-dep_Trfase_small"/>
</dbReference>
<dbReference type="GO" id="GO:0030170">
    <property type="term" value="F:pyridoxal phosphate binding"/>
    <property type="evidence" value="ECO:0007669"/>
    <property type="project" value="InterPro"/>
</dbReference>
<evidence type="ECO:0000256" key="5">
    <source>
        <dbReference type="ARBA" id="ARBA00023163"/>
    </source>
</evidence>
<dbReference type="SUPFAM" id="SSF46785">
    <property type="entry name" value="Winged helix' DNA-binding domain"/>
    <property type="match status" value="1"/>
</dbReference>
<keyword evidence="5" id="KW-0804">Transcription</keyword>
<dbReference type="Gene3D" id="1.10.10.10">
    <property type="entry name" value="Winged helix-like DNA-binding domain superfamily/Winged helix DNA-binding domain"/>
    <property type="match status" value="1"/>
</dbReference>
<keyword evidence="8" id="KW-1185">Reference proteome</keyword>
<dbReference type="InterPro" id="IPR004839">
    <property type="entry name" value="Aminotransferase_I/II_large"/>
</dbReference>
<evidence type="ECO:0000256" key="2">
    <source>
        <dbReference type="ARBA" id="ARBA00022898"/>
    </source>
</evidence>
<keyword evidence="7" id="KW-0808">Transferase</keyword>
<dbReference type="SUPFAM" id="SSF53383">
    <property type="entry name" value="PLP-dependent transferases"/>
    <property type="match status" value="1"/>
</dbReference>
<dbReference type="Pfam" id="PF00155">
    <property type="entry name" value="Aminotran_1_2"/>
    <property type="match status" value="1"/>
</dbReference>
<reference evidence="7 8" key="1">
    <citation type="submission" date="2019-05" db="EMBL/GenBank/DDBJ databases">
        <title>Nakamurella sp. N5BH11, whole genome shotgun sequence.</title>
        <authorList>
            <person name="Tuo L."/>
        </authorList>
    </citation>
    <scope>NUCLEOTIDE SEQUENCE [LARGE SCALE GENOMIC DNA]</scope>
    <source>
        <strain evidence="7 8">N5BH11</strain>
    </source>
</reference>
<proteinExistence type="inferred from homology"/>
<evidence type="ECO:0000313" key="7">
    <source>
        <dbReference type="EMBL" id="TKV57049.1"/>
    </source>
</evidence>